<dbReference type="InterPro" id="IPR036390">
    <property type="entry name" value="WH_DNA-bd_sf"/>
</dbReference>
<gene>
    <name evidence="3" type="ordered locus">Mpal_0291</name>
</gene>
<name>B8GJM0_METPE</name>
<evidence type="ECO:0000259" key="1">
    <source>
        <dbReference type="Pfam" id="PF01995"/>
    </source>
</evidence>
<dbReference type="STRING" id="521011.Mpal_0291"/>
<dbReference type="InterPro" id="IPR036984">
    <property type="entry name" value="NrpR_dom_sf"/>
</dbReference>
<dbReference type="InterPro" id="IPR002846">
    <property type="entry name" value="NRD"/>
</dbReference>
<dbReference type="Gene3D" id="3.30.70.1360">
    <property type="entry name" value="mj0159-like"/>
    <property type="match status" value="1"/>
</dbReference>
<sequence>MIKTERKCIEILRILKDHEEPVGAKRLSELMAERGFILSDRAVQYYLRYLDDAGFTRKVGNQGRLLTEQGLSETDQALVDDRIGFIISKLERLAFRSTFNPITGTGDVAYNLSTIPEERVDEVTAAFDQVIDAGCGFFNAYRIIDRHPKVPAGHVGFITLCSITMDGVFQQHGIPVKVAYGGTLAVENRKAIEFTNLIGYRGTTIDPLQLFISSGLTAIKPLVTTRSGIALANIRQVPLPAESQVSDLINAMRNNGFVLPVEMGQTVFNVPPDPHRISIVSYSGMNLIGNCVELGIPIKTEIGAGNIQFSKVVGDN</sequence>
<dbReference type="RefSeq" id="WP_012616993.1">
    <property type="nucleotide sequence ID" value="NC_011832.1"/>
</dbReference>
<organism evidence="3 4">
    <name type="scientific">Methanosphaerula palustris (strain ATCC BAA-1556 / DSM 19958 / E1-9c)</name>
    <dbReference type="NCBI Taxonomy" id="521011"/>
    <lineage>
        <taxon>Archaea</taxon>
        <taxon>Methanobacteriati</taxon>
        <taxon>Methanobacteriota</taxon>
        <taxon>Stenosarchaea group</taxon>
        <taxon>Methanomicrobia</taxon>
        <taxon>Methanomicrobiales</taxon>
        <taxon>Methanoregulaceae</taxon>
        <taxon>Methanosphaerula</taxon>
    </lineage>
</organism>
<keyword evidence="4" id="KW-1185">Reference proteome</keyword>
<dbReference type="InterPro" id="IPR013668">
    <property type="entry name" value="RNase_R_HTH_12"/>
</dbReference>
<dbReference type="AlphaFoldDB" id="B8GJM0"/>
<feature type="domain" description="Ribonuclease R winged-helix" evidence="2">
    <location>
        <begin position="9"/>
        <end position="73"/>
    </location>
</feature>
<dbReference type="OrthoDB" id="358798at2157"/>
<dbReference type="GeneID" id="7272591"/>
<proteinExistence type="predicted"/>
<dbReference type="Pfam" id="PF01995">
    <property type="entry name" value="NRD1_2"/>
    <property type="match status" value="1"/>
</dbReference>
<dbReference type="HOGENOM" id="CLU_073525_0_0_2"/>
<dbReference type="Proteomes" id="UP000002457">
    <property type="component" value="Chromosome"/>
</dbReference>
<dbReference type="KEGG" id="mpl:Mpal_0291"/>
<accession>B8GJM0</accession>
<protein>
    <submittedName>
        <fullName evidence="3">Ribonuclease R winged-helix domain protein</fullName>
    </submittedName>
</protein>
<dbReference type="SUPFAM" id="SSF46785">
    <property type="entry name" value="Winged helix' DNA-binding domain"/>
    <property type="match status" value="1"/>
</dbReference>
<dbReference type="PANTHER" id="PTHR41964:SF1">
    <property type="entry name" value="GLOBAL NITROGEN REGULATOR NRPR"/>
    <property type="match status" value="1"/>
</dbReference>
<feature type="domain" description="NrpR regulatory" evidence="1">
    <location>
        <begin position="83"/>
        <end position="312"/>
    </location>
</feature>
<dbReference type="InterPro" id="IPR038982">
    <property type="entry name" value="NrpR"/>
</dbReference>
<dbReference type="PANTHER" id="PTHR41964">
    <property type="entry name" value="GLOBAL NITROGEN REGULATOR NRPR"/>
    <property type="match status" value="1"/>
</dbReference>
<dbReference type="EMBL" id="CP001338">
    <property type="protein sequence ID" value="ACL15674.1"/>
    <property type="molecule type" value="Genomic_DNA"/>
</dbReference>
<evidence type="ECO:0000259" key="2">
    <source>
        <dbReference type="Pfam" id="PF08461"/>
    </source>
</evidence>
<evidence type="ECO:0000313" key="3">
    <source>
        <dbReference type="EMBL" id="ACL15674.1"/>
    </source>
</evidence>
<evidence type="ECO:0000313" key="4">
    <source>
        <dbReference type="Proteomes" id="UP000002457"/>
    </source>
</evidence>
<reference evidence="3 4" key="1">
    <citation type="journal article" date="2015" name="Genome Announc.">
        <title>Complete Genome Sequence of Methanosphaerula palustris E1-9CT, a Hydrogenotrophic Methanogen Isolated from a Minerotrophic Fen Peatland.</title>
        <authorList>
            <person name="Cadillo-Quiroz H."/>
            <person name="Browne P."/>
            <person name="Kyrpides N."/>
            <person name="Woyke T."/>
            <person name="Goodwin L."/>
            <person name="Detter C."/>
            <person name="Yavitt J.B."/>
            <person name="Zinder S.H."/>
        </authorList>
    </citation>
    <scope>NUCLEOTIDE SEQUENCE [LARGE SCALE GENOMIC DNA]</scope>
    <source>
        <strain evidence="4">ATCC BAA-1556 / DSM 19958 / E1-9c</strain>
    </source>
</reference>
<dbReference type="Pfam" id="PF08461">
    <property type="entry name" value="WHD_RNase_R"/>
    <property type="match status" value="1"/>
</dbReference>
<dbReference type="eggNOG" id="arCOG02710">
    <property type="taxonomic scope" value="Archaea"/>
</dbReference>